<dbReference type="Gene3D" id="2.20.25.340">
    <property type="match status" value="1"/>
</dbReference>
<organism evidence="6">
    <name type="scientific">marine metagenome</name>
    <dbReference type="NCBI Taxonomy" id="408172"/>
    <lineage>
        <taxon>unclassified sequences</taxon>
        <taxon>metagenomes</taxon>
        <taxon>ecological metagenomes</taxon>
    </lineage>
</organism>
<dbReference type="GO" id="GO:0030288">
    <property type="term" value="C:outer membrane-bounded periplasmic space"/>
    <property type="evidence" value="ECO:0007669"/>
    <property type="project" value="TreeGrafter"/>
</dbReference>
<dbReference type="PANTHER" id="PTHR43742">
    <property type="entry name" value="TRIMETHYLAMINE-N-OXIDE REDUCTASE"/>
    <property type="match status" value="1"/>
</dbReference>
<gene>
    <name evidence="6" type="ORF">METZ01_LOCUS280202</name>
</gene>
<dbReference type="GO" id="GO:0016491">
    <property type="term" value="F:oxidoreductase activity"/>
    <property type="evidence" value="ECO:0007669"/>
    <property type="project" value="UniProtKB-KW"/>
</dbReference>
<dbReference type="Pfam" id="PF00384">
    <property type="entry name" value="Molybdopterin"/>
    <property type="match status" value="1"/>
</dbReference>
<feature type="domain" description="Pyrogallol hydroxytransferase large subunit-like N-terminal" evidence="5">
    <location>
        <begin position="143"/>
        <end position="197"/>
    </location>
</feature>
<dbReference type="GO" id="GO:0009061">
    <property type="term" value="P:anaerobic respiration"/>
    <property type="evidence" value="ECO:0007669"/>
    <property type="project" value="TreeGrafter"/>
</dbReference>
<dbReference type="GO" id="GO:0009055">
    <property type="term" value="F:electron transfer activity"/>
    <property type="evidence" value="ECO:0007669"/>
    <property type="project" value="TreeGrafter"/>
</dbReference>
<sequence>MRLSLMLFGLSLALKQRARKYPTFKERLKEKNLIAQVKVKDDSVGRYFTFQNGRVRSKSGIHSKPDVTVTFKTVELAVSLMTPPFNQLDQINAMRGFSMTLEGPEELSLWFMHTLHKIRSAGWQYGIDLGNNTRRYTNMTNGGPVFVYVKDEKILRITPIEFDDTDAPPWSIEAKGRTFTPPRKTSLASHGQNWKSMVYSPDRLLYPLKRVDFDPNGDRNCENRGTSAYQRISWDEALNIVVGEIKRVKRESGPGAIAVSHGSHHTWGNIGYYLSALFRFRNTIGHTEVHHNPDSWEGWYWGATHHWGGSLRVGQTETY</sequence>
<keyword evidence="2" id="KW-0500">Molybdenum</keyword>
<evidence type="ECO:0000256" key="1">
    <source>
        <dbReference type="ARBA" id="ARBA00001942"/>
    </source>
</evidence>
<evidence type="ECO:0000256" key="2">
    <source>
        <dbReference type="ARBA" id="ARBA00022505"/>
    </source>
</evidence>
<dbReference type="PANTHER" id="PTHR43742:SF10">
    <property type="entry name" value="TRIMETHYLAMINE-N-OXIDE REDUCTASE 2"/>
    <property type="match status" value="1"/>
</dbReference>
<dbReference type="AlphaFoldDB" id="A0A382KS46"/>
<feature type="non-terminal residue" evidence="6">
    <location>
        <position position="319"/>
    </location>
</feature>
<dbReference type="Gene3D" id="3.30.1050.10">
    <property type="entry name" value="SCP2 sterol-binding domain"/>
    <property type="match status" value="1"/>
</dbReference>
<proteinExistence type="predicted"/>
<comment type="cofactor">
    <cofactor evidence="1">
        <name>Mo-bis(molybdopterin guanine dinucleotide)</name>
        <dbReference type="ChEBI" id="CHEBI:60539"/>
    </cofactor>
</comment>
<name>A0A382KS46_9ZZZZ</name>
<evidence type="ECO:0000313" key="6">
    <source>
        <dbReference type="EMBL" id="SVC27348.1"/>
    </source>
</evidence>
<feature type="domain" description="Molybdopterin oxidoreductase" evidence="4">
    <location>
        <begin position="203"/>
        <end position="263"/>
    </location>
</feature>
<dbReference type="GO" id="GO:0030151">
    <property type="term" value="F:molybdenum ion binding"/>
    <property type="evidence" value="ECO:0007669"/>
    <property type="project" value="TreeGrafter"/>
</dbReference>
<evidence type="ECO:0000259" key="4">
    <source>
        <dbReference type="Pfam" id="PF00384"/>
    </source>
</evidence>
<dbReference type="InterPro" id="IPR036527">
    <property type="entry name" value="SCP2_sterol-bd_dom_sf"/>
</dbReference>
<accession>A0A382KS46</accession>
<dbReference type="InterPro" id="IPR050612">
    <property type="entry name" value="Prok_Mopterin_Oxidored"/>
</dbReference>
<reference evidence="6" key="1">
    <citation type="submission" date="2018-05" db="EMBL/GenBank/DDBJ databases">
        <authorList>
            <person name="Lanie J.A."/>
            <person name="Ng W.-L."/>
            <person name="Kazmierczak K.M."/>
            <person name="Andrzejewski T.M."/>
            <person name="Davidsen T.M."/>
            <person name="Wayne K.J."/>
            <person name="Tettelin H."/>
            <person name="Glass J.I."/>
            <person name="Rusch D."/>
            <person name="Podicherti R."/>
            <person name="Tsui H.-C.T."/>
            <person name="Winkler M.E."/>
        </authorList>
    </citation>
    <scope>NUCLEOTIDE SEQUENCE</scope>
</reference>
<keyword evidence="3" id="KW-0560">Oxidoreductase</keyword>
<evidence type="ECO:0000259" key="5">
    <source>
        <dbReference type="Pfam" id="PF21423"/>
    </source>
</evidence>
<dbReference type="InterPro" id="IPR049032">
    <property type="entry name" value="AhtL-like_N"/>
</dbReference>
<dbReference type="SUPFAM" id="SSF53706">
    <property type="entry name" value="Formate dehydrogenase/DMSO reductase, domains 1-3"/>
    <property type="match status" value="1"/>
</dbReference>
<evidence type="ECO:0000256" key="3">
    <source>
        <dbReference type="ARBA" id="ARBA00023002"/>
    </source>
</evidence>
<dbReference type="EMBL" id="UINC01082513">
    <property type="protein sequence ID" value="SVC27348.1"/>
    <property type="molecule type" value="Genomic_DNA"/>
</dbReference>
<protein>
    <submittedName>
        <fullName evidence="6">Uncharacterized protein</fullName>
    </submittedName>
</protein>
<dbReference type="InterPro" id="IPR006656">
    <property type="entry name" value="Mopterin_OxRdtase"/>
</dbReference>
<dbReference type="Pfam" id="PF21423">
    <property type="entry name" value="AhtL-like_1st"/>
    <property type="match status" value="1"/>
</dbReference>
<dbReference type="Gene3D" id="3.40.50.740">
    <property type="match status" value="1"/>
</dbReference>